<dbReference type="Proteomes" id="UP000637299">
    <property type="component" value="Unassembled WGS sequence"/>
</dbReference>
<dbReference type="RefSeq" id="WP_191735218.1">
    <property type="nucleotide sequence ID" value="NZ_JACYFS010000001.1"/>
</dbReference>
<comment type="caution">
    <text evidence="2">The sequence shown here is derived from an EMBL/GenBank/DDBJ whole genome shotgun (WGS) entry which is preliminary data.</text>
</comment>
<name>A0ABR8Z8A9_9FLAO</name>
<dbReference type="Gene3D" id="3.30.2310.20">
    <property type="entry name" value="RelE-like"/>
    <property type="match status" value="1"/>
</dbReference>
<dbReference type="Pfam" id="PF05016">
    <property type="entry name" value="ParE_toxin"/>
    <property type="match status" value="1"/>
</dbReference>
<protein>
    <submittedName>
        <fullName evidence="2">Type II toxin-antitoxin system RelE/ParE family toxin</fullName>
    </submittedName>
</protein>
<keyword evidence="1" id="KW-1277">Toxin-antitoxin system</keyword>
<organism evidence="2 3">
    <name type="scientific">Chryseobacterium caseinilyticum</name>
    <dbReference type="NCBI Taxonomy" id="2771428"/>
    <lineage>
        <taxon>Bacteria</taxon>
        <taxon>Pseudomonadati</taxon>
        <taxon>Bacteroidota</taxon>
        <taxon>Flavobacteriia</taxon>
        <taxon>Flavobacteriales</taxon>
        <taxon>Weeksellaceae</taxon>
        <taxon>Chryseobacterium group</taxon>
        <taxon>Chryseobacterium</taxon>
    </lineage>
</organism>
<evidence type="ECO:0000313" key="3">
    <source>
        <dbReference type="Proteomes" id="UP000637299"/>
    </source>
</evidence>
<dbReference type="InterPro" id="IPR007712">
    <property type="entry name" value="RelE/ParE_toxin"/>
</dbReference>
<gene>
    <name evidence="2" type="ORF">IC610_03270</name>
</gene>
<accession>A0ABR8Z8A9</accession>
<evidence type="ECO:0000313" key="2">
    <source>
        <dbReference type="EMBL" id="MBD8081441.1"/>
    </source>
</evidence>
<sequence>MVFKIITTSEANRDIVNSFEYYKNVAGKKVADSFFKDFKFTVGKLKKVSYYQKIHNDFHRLPFKIFPFIIIYKIEKEKQIIRIFRVFHTSQNPEKYP</sequence>
<reference evidence="2 3" key="1">
    <citation type="submission" date="2020-09" db="EMBL/GenBank/DDBJ databases">
        <title>Genome seq and assembly of Chryseobacterium sp.</title>
        <authorList>
            <person name="Chhetri G."/>
        </authorList>
    </citation>
    <scope>NUCLEOTIDE SEQUENCE [LARGE SCALE GENOMIC DNA]</scope>
    <source>
        <strain evidence="2 3">GCR10</strain>
    </source>
</reference>
<proteinExistence type="predicted"/>
<evidence type="ECO:0000256" key="1">
    <source>
        <dbReference type="ARBA" id="ARBA00022649"/>
    </source>
</evidence>
<dbReference type="InterPro" id="IPR035093">
    <property type="entry name" value="RelE/ParE_toxin_dom_sf"/>
</dbReference>
<dbReference type="EMBL" id="JACYFS010000001">
    <property type="protein sequence ID" value="MBD8081441.1"/>
    <property type="molecule type" value="Genomic_DNA"/>
</dbReference>
<keyword evidence="3" id="KW-1185">Reference proteome</keyword>